<proteinExistence type="inferred from homology"/>
<reference evidence="3" key="1">
    <citation type="journal article" date="2013" name="Int. J. Syst. Evol. Microbiol.">
        <title>Polycladomyces abyssicola gen. nov., sp. nov., a thermophilic filamentous bacterium isolated from hemipelagic sediment.</title>
        <authorList>
            <person name="Tsubouchi T."/>
            <person name="Shimane Y."/>
            <person name="Mori K."/>
            <person name="Usui K."/>
            <person name="Hiraki T."/>
            <person name="Tame A."/>
            <person name="Uematsu K."/>
            <person name="Maruyama T."/>
            <person name="Hatada Y."/>
        </authorList>
    </citation>
    <scope>NUCLEOTIDE SEQUENCE</scope>
    <source>
        <strain evidence="3">JIR-001</strain>
    </source>
</reference>
<dbReference type="EMBL" id="AP024601">
    <property type="protein sequence ID" value="BCU81198.1"/>
    <property type="molecule type" value="Genomic_DNA"/>
</dbReference>
<dbReference type="HAMAP" id="MF_01947">
    <property type="entry name" value="Aminopropyltransf_BpsA"/>
    <property type="match status" value="1"/>
</dbReference>
<comment type="function">
    <text evidence="1">Involved in the biosynthesis of branched-chain polyamines, which support the growth of thermophiles under high-temperature conditions. Catalyzes the sequential condensation of spermidine with the aminopropyl groups of decarboxylated S-adenosylmethionines to produce N(4)-bis(aminopropyl)spermidine via N(4)-aminopropylspermidine.</text>
</comment>
<evidence type="ECO:0000256" key="1">
    <source>
        <dbReference type="HAMAP-Rule" id="MF_01947"/>
    </source>
</evidence>
<keyword evidence="1" id="KW-0620">Polyamine biosynthesis</keyword>
<comment type="catalytic activity">
    <reaction evidence="1">
        <text>2 S-adenosyl 3-(methylsulfanyl)propylamine + spermidine = N(4)-bis(aminopropyl)spermidine + 2 S-methyl-5'-thioadenosine + 2 H(+)</text>
        <dbReference type="Rhea" id="RHEA:44132"/>
        <dbReference type="ChEBI" id="CHEBI:15378"/>
        <dbReference type="ChEBI" id="CHEBI:17509"/>
        <dbReference type="ChEBI" id="CHEBI:57443"/>
        <dbReference type="ChEBI" id="CHEBI:57834"/>
        <dbReference type="ChEBI" id="CHEBI:82771"/>
        <dbReference type="EC" id="2.5.1.128"/>
    </reaction>
</comment>
<dbReference type="InterPro" id="IPR014435">
    <property type="entry name" value="BpsA"/>
</dbReference>
<keyword evidence="1" id="KW-0808">Transferase</keyword>
<dbReference type="InterPro" id="IPR036390">
    <property type="entry name" value="WH_DNA-bd_sf"/>
</dbReference>
<dbReference type="InterPro" id="IPR002723">
    <property type="entry name" value="BpsA_C"/>
</dbReference>
<dbReference type="Pfam" id="PF01861">
    <property type="entry name" value="BpsA_C"/>
    <property type="match status" value="1"/>
</dbReference>
<organism evidence="3 4">
    <name type="scientific">Polycladomyces abyssicola</name>
    <dbReference type="NCBI Taxonomy" id="1125966"/>
    <lineage>
        <taxon>Bacteria</taxon>
        <taxon>Bacillati</taxon>
        <taxon>Bacillota</taxon>
        <taxon>Bacilli</taxon>
        <taxon>Bacillales</taxon>
        <taxon>Thermoactinomycetaceae</taxon>
        <taxon>Polycladomyces</taxon>
    </lineage>
</organism>
<sequence length="362" mass="41069">MRFYFLRAKGVVPMSVIGTAAETSRIDAFLLRALYLGPKSYWELMRAGKAQTHQVLKALQSLLESDLVAYDGDRFVITEAGRRQVEDLRLERVAEQRCETCSGRGIVLRPPFDRVLADFQDIVAIRPKATPEFDQGYVTPETTVRRLALMAQQGDLAGREILLLGDDDLMGIAAALSGLPRRICVLDVDERIVGFIRDVAQDRGWDHVHAEVYDARDRLPSHLRGQFDVFFTDPVDTVKGLLLFLSRCTEGLRGSGAAGYFGLSYLEASWRKWRQIQRGILDMGFAITDMLGAFNDYLLEDVVALDWARVAPVPVKEPDIPFYVSTVYRLELVEEPRPLFFDREELGQELYYDEEFCGTLQE</sequence>
<evidence type="ECO:0000259" key="2">
    <source>
        <dbReference type="Pfam" id="PF01861"/>
    </source>
</evidence>
<dbReference type="KEGG" id="pabs:JIR001_09810"/>
<reference evidence="3" key="2">
    <citation type="journal article" date="2021" name="Microbiol. Resour. Announc.">
        <title>Complete Genome Sequence of Polycladomyces abyssicola JIR-001T, Isolated from Hemipelagic Sediment in Deep Seawater.</title>
        <authorList>
            <person name="Tsubouchi T."/>
            <person name="Kaneko Y."/>
        </authorList>
    </citation>
    <scope>NUCLEOTIDE SEQUENCE</scope>
    <source>
        <strain evidence="3">JIR-001</strain>
    </source>
</reference>
<name>A0A8D5ZNC1_9BACL</name>
<feature type="domain" description="N(4)-bis(aminopropyl)spermidine synthase C-terminal" evidence="2">
    <location>
        <begin position="115"/>
        <end position="355"/>
    </location>
</feature>
<accession>A0A8D5ZNC1</accession>
<dbReference type="AlphaFoldDB" id="A0A8D5ZNC1"/>
<gene>
    <name evidence="1" type="primary">bpsA</name>
    <name evidence="3" type="ORF">JIR001_09810</name>
</gene>
<dbReference type="GO" id="GO:0016765">
    <property type="term" value="F:transferase activity, transferring alkyl or aryl (other than methyl) groups"/>
    <property type="evidence" value="ECO:0007669"/>
    <property type="project" value="UniProtKB-UniRule"/>
</dbReference>
<dbReference type="Proteomes" id="UP000677436">
    <property type="component" value="Chromosome"/>
</dbReference>
<comment type="subcellular location">
    <subcellularLocation>
        <location evidence="1">Cytoplasm</location>
    </subcellularLocation>
</comment>
<protein>
    <recommendedName>
        <fullName evidence="1">N(4)-bis(aminopropyl)spermidine synthase</fullName>
        <ecNumber evidence="1">2.5.1.128</ecNumber>
    </recommendedName>
    <alternativeName>
        <fullName evidence="1">Branched-chain polyamine synthase A</fullName>
    </alternativeName>
</protein>
<evidence type="ECO:0000313" key="4">
    <source>
        <dbReference type="Proteomes" id="UP000677436"/>
    </source>
</evidence>
<dbReference type="EC" id="2.5.1.128" evidence="1"/>
<dbReference type="SUPFAM" id="SSF46785">
    <property type="entry name" value="Winged helix' DNA-binding domain"/>
    <property type="match status" value="1"/>
</dbReference>
<dbReference type="SUPFAM" id="SSF53335">
    <property type="entry name" value="S-adenosyl-L-methionine-dependent methyltransferases"/>
    <property type="match status" value="1"/>
</dbReference>
<dbReference type="GO" id="GO:0006596">
    <property type="term" value="P:polyamine biosynthetic process"/>
    <property type="evidence" value="ECO:0007669"/>
    <property type="project" value="UniProtKB-UniRule"/>
</dbReference>
<dbReference type="GO" id="GO:0005737">
    <property type="term" value="C:cytoplasm"/>
    <property type="evidence" value="ECO:0007669"/>
    <property type="project" value="UniProtKB-SubCell"/>
</dbReference>
<keyword evidence="1" id="KW-0963">Cytoplasm</keyword>
<comment type="similarity">
    <text evidence="1">Belongs to the branched-chain polyamine synthase family.</text>
</comment>
<evidence type="ECO:0000313" key="3">
    <source>
        <dbReference type="EMBL" id="BCU81198.1"/>
    </source>
</evidence>
<dbReference type="PANTHER" id="PTHR23290:SF0">
    <property type="entry name" value="RRNA N6-ADENOSINE-METHYLTRANSFERASE METTL5"/>
    <property type="match status" value="1"/>
</dbReference>
<dbReference type="Gene3D" id="3.40.50.150">
    <property type="entry name" value="Vaccinia Virus protein VP39"/>
    <property type="match status" value="1"/>
</dbReference>
<dbReference type="InterPro" id="IPR051720">
    <property type="entry name" value="rRNA_MeTrfase/Polyamine_Synth"/>
</dbReference>
<keyword evidence="4" id="KW-1185">Reference proteome</keyword>
<comment type="pathway">
    <text evidence="1">Amine and polyamine biosynthesis.</text>
</comment>
<dbReference type="PANTHER" id="PTHR23290">
    <property type="entry name" value="RRNA N6-ADENOSINE-METHYLTRANSFERASE METTL5"/>
    <property type="match status" value="1"/>
</dbReference>
<dbReference type="InterPro" id="IPR029063">
    <property type="entry name" value="SAM-dependent_MTases_sf"/>
</dbReference>